<dbReference type="SUPFAM" id="SSF47413">
    <property type="entry name" value="lambda repressor-like DNA-binding domains"/>
    <property type="match status" value="1"/>
</dbReference>
<feature type="domain" description="HTH cro/C1-type" evidence="1">
    <location>
        <begin position="63"/>
        <end position="117"/>
    </location>
</feature>
<comment type="caution">
    <text evidence="2">The sequence shown here is derived from an EMBL/GenBank/DDBJ whole genome shotgun (WGS) entry which is preliminary data.</text>
</comment>
<accession>S3L1T3</accession>
<keyword evidence="3" id="KW-1185">Reference proteome</keyword>
<dbReference type="EMBL" id="ATFF01000006">
    <property type="protein sequence ID" value="EPF30739.1"/>
    <property type="molecule type" value="Genomic_DNA"/>
</dbReference>
<dbReference type="Proteomes" id="UP000014541">
    <property type="component" value="Unassembled WGS sequence"/>
</dbReference>
<dbReference type="SMART" id="SM00530">
    <property type="entry name" value="HTH_XRE"/>
    <property type="match status" value="1"/>
</dbReference>
<dbReference type="Gene3D" id="1.10.260.40">
    <property type="entry name" value="lambda repressor-like DNA-binding domains"/>
    <property type="match status" value="1"/>
</dbReference>
<proteinExistence type="predicted"/>
<dbReference type="RefSeq" id="WP_016525350.1">
    <property type="nucleotide sequence ID" value="NZ_KE332518.1"/>
</dbReference>
<reference evidence="2 3" key="1">
    <citation type="submission" date="2013-04" db="EMBL/GenBank/DDBJ databases">
        <title>The Genome Sequence of Treponema maltophilum ATCC 51939.</title>
        <authorList>
            <consortium name="The Broad Institute Genomics Platform"/>
            <person name="Earl A."/>
            <person name="Ward D."/>
            <person name="Feldgarden M."/>
            <person name="Gevers D."/>
            <person name="Leonetti C."/>
            <person name="Blanton J.M."/>
            <person name="Dewhirst F.E."/>
            <person name="Izard J."/>
            <person name="Walker B."/>
            <person name="Young S."/>
            <person name="Zeng Q."/>
            <person name="Gargeya S."/>
            <person name="Fitzgerald M."/>
            <person name="Haas B."/>
            <person name="Abouelleil A."/>
            <person name="Allen A.W."/>
            <person name="Alvarado L."/>
            <person name="Arachchi H.M."/>
            <person name="Berlin A.M."/>
            <person name="Chapman S.B."/>
            <person name="Gainer-Dewar J."/>
            <person name="Goldberg J."/>
            <person name="Griggs A."/>
            <person name="Gujja S."/>
            <person name="Hansen M."/>
            <person name="Howarth C."/>
            <person name="Imamovic A."/>
            <person name="Ireland A."/>
            <person name="Larimer J."/>
            <person name="McCowan C."/>
            <person name="Murphy C."/>
            <person name="Pearson M."/>
            <person name="Poon T.W."/>
            <person name="Priest M."/>
            <person name="Roberts A."/>
            <person name="Saif S."/>
            <person name="Shea T."/>
            <person name="Sisk P."/>
            <person name="Sykes S."/>
            <person name="Wortman J."/>
            <person name="Nusbaum C."/>
            <person name="Birren B."/>
        </authorList>
    </citation>
    <scope>NUCLEOTIDE SEQUENCE [LARGE SCALE GENOMIC DNA]</scope>
    <source>
        <strain evidence="2 3">ATCC 51939</strain>
    </source>
</reference>
<gene>
    <name evidence="2" type="ORF">HMPREF9194_01058</name>
</gene>
<dbReference type="InterPro" id="IPR010982">
    <property type="entry name" value="Lambda_DNA-bd_dom_sf"/>
</dbReference>
<dbReference type="eggNOG" id="COG1476">
    <property type="taxonomic scope" value="Bacteria"/>
</dbReference>
<dbReference type="AlphaFoldDB" id="S3L1T3"/>
<dbReference type="PROSITE" id="PS50943">
    <property type="entry name" value="HTH_CROC1"/>
    <property type="match status" value="1"/>
</dbReference>
<dbReference type="InterPro" id="IPR001387">
    <property type="entry name" value="Cro/C1-type_HTH"/>
</dbReference>
<organism evidence="2 3">
    <name type="scientific">Treponema maltophilum ATCC 51939</name>
    <dbReference type="NCBI Taxonomy" id="1125699"/>
    <lineage>
        <taxon>Bacteria</taxon>
        <taxon>Pseudomonadati</taxon>
        <taxon>Spirochaetota</taxon>
        <taxon>Spirochaetia</taxon>
        <taxon>Spirochaetales</taxon>
        <taxon>Treponemataceae</taxon>
        <taxon>Treponema</taxon>
    </lineage>
</organism>
<evidence type="ECO:0000259" key="1">
    <source>
        <dbReference type="PROSITE" id="PS50943"/>
    </source>
</evidence>
<sequence>MQVLVKTPPIKIEGDIPQDLLAFVKTRYPHATVEEDDDETYIEIKETDWYKNIVKNRTPQKTLRLFRYRDNLTQAALGKKLGIPAQHVSGMETGQRTISPRMARKLGEIFGTKYQNFL</sequence>
<dbReference type="CDD" id="cd00093">
    <property type="entry name" value="HTH_XRE"/>
    <property type="match status" value="1"/>
</dbReference>
<protein>
    <recommendedName>
        <fullName evidence="1">HTH cro/C1-type domain-containing protein</fullName>
    </recommendedName>
</protein>
<evidence type="ECO:0000313" key="3">
    <source>
        <dbReference type="Proteomes" id="UP000014541"/>
    </source>
</evidence>
<dbReference type="GO" id="GO:0003677">
    <property type="term" value="F:DNA binding"/>
    <property type="evidence" value="ECO:0007669"/>
    <property type="project" value="InterPro"/>
</dbReference>
<name>S3L1T3_TREMA</name>
<dbReference type="PATRIC" id="fig|1125699.3.peg.1081"/>
<dbReference type="OrthoDB" id="361754at2"/>
<dbReference type="HOGENOM" id="CLU_066192_16_0_12"/>
<dbReference type="STRING" id="1125699.HMPREF9194_01058"/>
<evidence type="ECO:0000313" key="2">
    <source>
        <dbReference type="EMBL" id="EPF30739.1"/>
    </source>
</evidence>
<dbReference type="Pfam" id="PF01381">
    <property type="entry name" value="HTH_3"/>
    <property type="match status" value="1"/>
</dbReference>